<dbReference type="AlphaFoldDB" id="A0A4U6UI83"/>
<evidence type="ECO:0000313" key="3">
    <source>
        <dbReference type="Proteomes" id="UP000298652"/>
    </source>
</evidence>
<organism evidence="2 3">
    <name type="scientific">Setaria viridis</name>
    <name type="common">Green bristlegrass</name>
    <name type="synonym">Setaria italica subsp. viridis</name>
    <dbReference type="NCBI Taxonomy" id="4556"/>
    <lineage>
        <taxon>Eukaryota</taxon>
        <taxon>Viridiplantae</taxon>
        <taxon>Streptophyta</taxon>
        <taxon>Embryophyta</taxon>
        <taxon>Tracheophyta</taxon>
        <taxon>Spermatophyta</taxon>
        <taxon>Magnoliopsida</taxon>
        <taxon>Liliopsida</taxon>
        <taxon>Poales</taxon>
        <taxon>Poaceae</taxon>
        <taxon>PACMAD clade</taxon>
        <taxon>Panicoideae</taxon>
        <taxon>Panicodae</taxon>
        <taxon>Paniceae</taxon>
        <taxon>Cenchrinae</taxon>
        <taxon>Setaria</taxon>
    </lineage>
</organism>
<feature type="compositionally biased region" description="Basic residues" evidence="1">
    <location>
        <begin position="163"/>
        <end position="176"/>
    </location>
</feature>
<proteinExistence type="predicted"/>
<feature type="compositionally biased region" description="Basic residues" evidence="1">
    <location>
        <begin position="108"/>
        <end position="125"/>
    </location>
</feature>
<name>A0A4U6UI83_SETVI</name>
<keyword evidence="3" id="KW-1185">Reference proteome</keyword>
<dbReference type="Proteomes" id="UP000298652">
    <property type="component" value="Chromosome 5"/>
</dbReference>
<protein>
    <submittedName>
        <fullName evidence="2">Uncharacterized protein</fullName>
    </submittedName>
</protein>
<reference evidence="2" key="1">
    <citation type="submission" date="2019-03" db="EMBL/GenBank/DDBJ databases">
        <title>WGS assembly of Setaria viridis.</title>
        <authorList>
            <person name="Huang P."/>
            <person name="Jenkins J."/>
            <person name="Grimwood J."/>
            <person name="Barry K."/>
            <person name="Healey A."/>
            <person name="Mamidi S."/>
            <person name="Sreedasyam A."/>
            <person name="Shu S."/>
            <person name="Feldman M."/>
            <person name="Wu J."/>
            <person name="Yu Y."/>
            <person name="Chen C."/>
            <person name="Johnson J."/>
            <person name="Rokhsar D."/>
            <person name="Baxter I."/>
            <person name="Schmutz J."/>
            <person name="Brutnell T."/>
            <person name="Kellogg E."/>
        </authorList>
    </citation>
    <scope>NUCLEOTIDE SEQUENCE [LARGE SCALE GENOMIC DNA]</scope>
</reference>
<dbReference type="OMA" id="PCVASHR"/>
<evidence type="ECO:0000313" key="2">
    <source>
        <dbReference type="EMBL" id="TKW14705.1"/>
    </source>
</evidence>
<dbReference type="Gramene" id="TKW14705">
    <property type="protein sequence ID" value="TKW14705"/>
    <property type="gene ID" value="SEVIR_5G183600v2"/>
</dbReference>
<feature type="region of interest" description="Disordered" evidence="1">
    <location>
        <begin position="80"/>
        <end position="183"/>
    </location>
</feature>
<accession>A0A4U6UI83</accession>
<evidence type="ECO:0000256" key="1">
    <source>
        <dbReference type="SAM" id="MobiDB-lite"/>
    </source>
</evidence>
<feature type="compositionally biased region" description="Low complexity" evidence="1">
    <location>
        <begin position="98"/>
        <end position="107"/>
    </location>
</feature>
<dbReference type="EMBL" id="CM016556">
    <property type="protein sequence ID" value="TKW14705.1"/>
    <property type="molecule type" value="Genomic_DNA"/>
</dbReference>
<sequence length="183" mass="19806">MGLAVVVVADKRPASTLRCAAVRLPSMPRCAAQPAPTPTLSCASWPAPAPAPAPTHPCHTRPWFHNVKLPSHTAPPAAATNPYVAASSPSLHPSPCVASHRAPPCAASRRRPTLRRRRFASRRRSSPSLRCYPLPSHPAPQPRPQLSLPALTPPIPAMPPRRAASRIRPSWRRQPRRQLSLPA</sequence>
<gene>
    <name evidence="2" type="ORF">SEVIR_5G183600v2</name>
</gene>